<dbReference type="GO" id="GO:0042597">
    <property type="term" value="C:periplasmic space"/>
    <property type="evidence" value="ECO:0007669"/>
    <property type="project" value="UniProtKB-SubCell"/>
</dbReference>
<keyword evidence="5" id="KW-0813">Transport</keyword>
<dbReference type="InterPro" id="IPR029046">
    <property type="entry name" value="LolA/LolB/LppX"/>
</dbReference>
<dbReference type="Pfam" id="PF03548">
    <property type="entry name" value="LolA"/>
    <property type="match status" value="1"/>
</dbReference>
<comment type="similarity">
    <text evidence="2">Belongs to the LolA family.</text>
</comment>
<evidence type="ECO:0000256" key="6">
    <source>
        <dbReference type="ARBA" id="ARBA00022729"/>
    </source>
</evidence>
<dbReference type="AlphaFoldDB" id="A0A1W2A462"/>
<keyword evidence="10" id="KW-0449">Lipoprotein</keyword>
<evidence type="ECO:0000313" key="10">
    <source>
        <dbReference type="EMBL" id="SMC55467.1"/>
    </source>
</evidence>
<dbReference type="PANTHER" id="PTHR35869">
    <property type="entry name" value="OUTER-MEMBRANE LIPOPROTEIN CARRIER PROTEIN"/>
    <property type="match status" value="1"/>
</dbReference>
<dbReference type="InterPro" id="IPR004564">
    <property type="entry name" value="OM_lipoprot_carrier_LolA-like"/>
</dbReference>
<evidence type="ECO:0000256" key="2">
    <source>
        <dbReference type="ARBA" id="ARBA00007615"/>
    </source>
</evidence>
<sequence length="222" mass="25351">MKKISFFSILLLVFFIGMGRFHLENARAEIPESQKILDRMEKKYAGKDFFADFHQISTLTALEITETASGKVFFSHPGKMRWEYLVPTQQQIISNGRTLWIYRPDENQAVKGSAQTFFNSGAGGAFLSNISLVKKRYNARIKPNPVDTDYITLILEPKKASPDIESIHIRILKANDHIVQVTTHNPYGDTTTLDFWNIVFNKIDVSIFEFITPDGVDVIDMQ</sequence>
<dbReference type="Gene3D" id="2.50.20.10">
    <property type="entry name" value="Lipoprotein localisation LolA/LolB/LppX"/>
    <property type="match status" value="1"/>
</dbReference>
<keyword evidence="11" id="KW-1185">Reference proteome</keyword>
<dbReference type="EMBL" id="FWXY01000004">
    <property type="protein sequence ID" value="SMC55467.1"/>
    <property type="molecule type" value="Genomic_DNA"/>
</dbReference>
<organism evidence="10 11">
    <name type="scientific">Desulfocicer vacuolatum DSM 3385</name>
    <dbReference type="NCBI Taxonomy" id="1121400"/>
    <lineage>
        <taxon>Bacteria</taxon>
        <taxon>Pseudomonadati</taxon>
        <taxon>Thermodesulfobacteriota</taxon>
        <taxon>Desulfobacteria</taxon>
        <taxon>Desulfobacterales</taxon>
        <taxon>Desulfobacteraceae</taxon>
        <taxon>Desulfocicer</taxon>
    </lineage>
</organism>
<evidence type="ECO:0000256" key="4">
    <source>
        <dbReference type="ARBA" id="ARBA00014035"/>
    </source>
</evidence>
<keyword evidence="7" id="KW-0574">Periplasm</keyword>
<evidence type="ECO:0000256" key="7">
    <source>
        <dbReference type="ARBA" id="ARBA00022764"/>
    </source>
</evidence>
<dbReference type="Proteomes" id="UP000192418">
    <property type="component" value="Unassembled WGS sequence"/>
</dbReference>
<dbReference type="PANTHER" id="PTHR35869:SF1">
    <property type="entry name" value="OUTER-MEMBRANE LIPOPROTEIN CARRIER PROTEIN"/>
    <property type="match status" value="1"/>
</dbReference>
<accession>A0A1W2A462</accession>
<gene>
    <name evidence="10" type="ORF">SAMN02746065_10498</name>
</gene>
<reference evidence="10 11" key="1">
    <citation type="submission" date="2017-04" db="EMBL/GenBank/DDBJ databases">
        <authorList>
            <person name="Afonso C.L."/>
            <person name="Miller P.J."/>
            <person name="Scott M.A."/>
            <person name="Spackman E."/>
            <person name="Goraichik I."/>
            <person name="Dimitrov K.M."/>
            <person name="Suarez D.L."/>
            <person name="Swayne D.E."/>
        </authorList>
    </citation>
    <scope>NUCLEOTIDE SEQUENCE [LARGE SCALE GENOMIC DNA]</scope>
    <source>
        <strain evidence="10 11">DSM 3385</strain>
    </source>
</reference>
<comment type="subunit">
    <text evidence="3">Monomer.</text>
</comment>
<name>A0A1W2A462_9BACT</name>
<evidence type="ECO:0000313" key="11">
    <source>
        <dbReference type="Proteomes" id="UP000192418"/>
    </source>
</evidence>
<dbReference type="STRING" id="1121400.SAMN02746065_10498"/>
<dbReference type="InterPro" id="IPR018323">
    <property type="entry name" value="OM_lipoprot_carrier_LolA_Pbac"/>
</dbReference>
<dbReference type="SUPFAM" id="SSF89392">
    <property type="entry name" value="Prokaryotic lipoproteins and lipoprotein localization factors"/>
    <property type="match status" value="1"/>
</dbReference>
<dbReference type="NCBIfam" id="TIGR00547">
    <property type="entry name" value="lolA"/>
    <property type="match status" value="1"/>
</dbReference>
<keyword evidence="9" id="KW-0143">Chaperone</keyword>
<comment type="subcellular location">
    <subcellularLocation>
        <location evidence="1">Periplasm</location>
    </subcellularLocation>
</comment>
<proteinExistence type="inferred from homology"/>
<keyword evidence="6" id="KW-0732">Signal</keyword>
<evidence type="ECO:0000256" key="1">
    <source>
        <dbReference type="ARBA" id="ARBA00004418"/>
    </source>
</evidence>
<dbReference type="CDD" id="cd16325">
    <property type="entry name" value="LolA"/>
    <property type="match status" value="1"/>
</dbReference>
<evidence type="ECO:0000256" key="8">
    <source>
        <dbReference type="ARBA" id="ARBA00022927"/>
    </source>
</evidence>
<dbReference type="GO" id="GO:0042953">
    <property type="term" value="P:lipoprotein transport"/>
    <property type="evidence" value="ECO:0007669"/>
    <property type="project" value="InterPro"/>
</dbReference>
<evidence type="ECO:0000256" key="5">
    <source>
        <dbReference type="ARBA" id="ARBA00022448"/>
    </source>
</evidence>
<keyword evidence="8" id="KW-0653">Protein transport</keyword>
<evidence type="ECO:0000256" key="3">
    <source>
        <dbReference type="ARBA" id="ARBA00011245"/>
    </source>
</evidence>
<dbReference type="RefSeq" id="WP_170923711.1">
    <property type="nucleotide sequence ID" value="NZ_FWXY01000004.1"/>
</dbReference>
<protein>
    <recommendedName>
        <fullName evidence="4">Outer-membrane lipoprotein carrier protein</fullName>
    </recommendedName>
</protein>
<evidence type="ECO:0000256" key="9">
    <source>
        <dbReference type="ARBA" id="ARBA00023186"/>
    </source>
</evidence>